<sequence>MRPILLILLLPLLLAACGGQPLRPGETSRDQVVAAWGAPTVRFPEADGGERLLYATAPLGFVTRVLVFAPDGKLRSLHNALVEEEFAKVRAGEDGKEEILRRFGPPAWVQFFEWRNELVWEWRYCDVWAMPARFNVLFDGTTGIVRSTLTVREDTWRLPSYCSR</sequence>
<dbReference type="RefSeq" id="WP_130459143.1">
    <property type="nucleotide sequence ID" value="NZ_SHKM01000001.1"/>
</dbReference>
<dbReference type="PROSITE" id="PS51257">
    <property type="entry name" value="PROKAR_LIPOPROTEIN"/>
    <property type="match status" value="1"/>
</dbReference>
<evidence type="ECO:0008006" key="3">
    <source>
        <dbReference type="Google" id="ProtNLM"/>
    </source>
</evidence>
<evidence type="ECO:0000313" key="2">
    <source>
        <dbReference type="Proteomes" id="UP000292136"/>
    </source>
</evidence>
<proteinExistence type="predicted"/>
<keyword evidence="2" id="KW-1185">Reference proteome</keyword>
<dbReference type="Proteomes" id="UP000292136">
    <property type="component" value="Unassembled WGS sequence"/>
</dbReference>
<name>A0ABY0IV79_9RHOO</name>
<comment type="caution">
    <text evidence="1">The sequence shown here is derived from an EMBL/GenBank/DDBJ whole genome shotgun (WGS) entry which is preliminary data.</text>
</comment>
<reference evidence="1 2" key="1">
    <citation type="submission" date="2019-02" db="EMBL/GenBank/DDBJ databases">
        <title>Genomic Encyclopedia of Type Strains, Phase IV (KMG-IV): sequencing the most valuable type-strain genomes for metagenomic binning, comparative biology and taxonomic classification.</title>
        <authorList>
            <person name="Goeker M."/>
        </authorList>
    </citation>
    <scope>NUCLEOTIDE SEQUENCE [LARGE SCALE GENOMIC DNA]</scope>
    <source>
        <strain evidence="1 2">DSM 21223</strain>
    </source>
</reference>
<dbReference type="EMBL" id="SHKM01000001">
    <property type="protein sequence ID" value="RZT90839.1"/>
    <property type="molecule type" value="Genomic_DNA"/>
</dbReference>
<organism evidence="1 2">
    <name type="scientific">Azospira oryzae</name>
    <dbReference type="NCBI Taxonomy" id="146939"/>
    <lineage>
        <taxon>Bacteria</taxon>
        <taxon>Pseudomonadati</taxon>
        <taxon>Pseudomonadota</taxon>
        <taxon>Betaproteobacteria</taxon>
        <taxon>Rhodocyclales</taxon>
        <taxon>Rhodocyclaceae</taxon>
        <taxon>Azospira</taxon>
    </lineage>
</organism>
<evidence type="ECO:0000313" key="1">
    <source>
        <dbReference type="EMBL" id="RZT90839.1"/>
    </source>
</evidence>
<protein>
    <recommendedName>
        <fullName evidence="3">Lipoprotein</fullName>
    </recommendedName>
</protein>
<gene>
    <name evidence="1" type="ORF">EV678_1661</name>
</gene>
<accession>A0ABY0IV79</accession>